<gene>
    <name evidence="2" type="ORF">JL193_08390</name>
</gene>
<evidence type="ECO:0000313" key="3">
    <source>
        <dbReference type="Proteomes" id="UP000663935"/>
    </source>
</evidence>
<evidence type="ECO:0000256" key="1">
    <source>
        <dbReference type="SAM" id="Phobius"/>
    </source>
</evidence>
<protein>
    <submittedName>
        <fullName evidence="2">Uncharacterized protein</fullName>
    </submittedName>
</protein>
<proteinExistence type="predicted"/>
<keyword evidence="1" id="KW-0812">Transmembrane</keyword>
<feature type="transmembrane region" description="Helical" evidence="1">
    <location>
        <begin position="6"/>
        <end position="26"/>
    </location>
</feature>
<dbReference type="Proteomes" id="UP000663935">
    <property type="component" value="Chromosome"/>
</dbReference>
<keyword evidence="1" id="KW-0472">Membrane</keyword>
<sequence>MKVRIAIFFSIIFVSLIVTPTIISLMDASQDVSYFYNFNEEEEENNGKEESKVDSKLKVHSSSFLNTILAGDFQVNKNIRFYSKNYISKYSKVTTPPPKFVL</sequence>
<accession>A0ABX7SRX9</accession>
<reference evidence="2 3" key="1">
    <citation type="submission" date="2021-03" db="EMBL/GenBank/DDBJ databases">
        <title>Complete genome of Polaribacter_sp.G4M1.</title>
        <authorList>
            <person name="Jeong S.W."/>
            <person name="Bae J.W."/>
        </authorList>
    </citation>
    <scope>NUCLEOTIDE SEQUENCE [LARGE SCALE GENOMIC DNA]</scope>
    <source>
        <strain evidence="2 3">G4M1</strain>
    </source>
</reference>
<dbReference type="EMBL" id="CP071795">
    <property type="protein sequence ID" value="QTD36188.1"/>
    <property type="molecule type" value="Genomic_DNA"/>
</dbReference>
<dbReference type="RefSeq" id="WP_207970380.1">
    <property type="nucleotide sequence ID" value="NZ_CP071795.1"/>
</dbReference>
<keyword evidence="3" id="KW-1185">Reference proteome</keyword>
<evidence type="ECO:0000313" key="2">
    <source>
        <dbReference type="EMBL" id="QTD36188.1"/>
    </source>
</evidence>
<keyword evidence="1" id="KW-1133">Transmembrane helix</keyword>
<name>A0ABX7SRX9_9FLAO</name>
<organism evidence="2 3">
    <name type="scientific">Polaribacter batillariae</name>
    <dbReference type="NCBI Taxonomy" id="2808900"/>
    <lineage>
        <taxon>Bacteria</taxon>
        <taxon>Pseudomonadati</taxon>
        <taxon>Bacteroidota</taxon>
        <taxon>Flavobacteriia</taxon>
        <taxon>Flavobacteriales</taxon>
        <taxon>Flavobacteriaceae</taxon>
    </lineage>
</organism>